<evidence type="ECO:0000256" key="2">
    <source>
        <dbReference type="ARBA" id="ARBA00009677"/>
    </source>
</evidence>
<protein>
    <recommendedName>
        <fullName evidence="3 5">Flagellar hook protein FlgE</fullName>
    </recommendedName>
</protein>
<proteinExistence type="inferred from homology"/>
<organism evidence="10 11">
    <name type="scientific">Syntrophotalea acetylenica</name>
    <name type="common">Pelobacter acetylenicus</name>
    <dbReference type="NCBI Taxonomy" id="29542"/>
    <lineage>
        <taxon>Bacteria</taxon>
        <taxon>Pseudomonadati</taxon>
        <taxon>Thermodesulfobacteriota</taxon>
        <taxon>Desulfuromonadia</taxon>
        <taxon>Desulfuromonadales</taxon>
        <taxon>Syntrophotaleaceae</taxon>
        <taxon>Syntrophotalea</taxon>
    </lineage>
</organism>
<dbReference type="RefSeq" id="WP_072285524.1">
    <property type="nucleotide sequence ID" value="NZ_CP015455.1"/>
</dbReference>
<dbReference type="GO" id="GO:0005829">
    <property type="term" value="C:cytosol"/>
    <property type="evidence" value="ECO:0007669"/>
    <property type="project" value="TreeGrafter"/>
</dbReference>
<evidence type="ECO:0000313" key="10">
    <source>
        <dbReference type="EMBL" id="APG23715.1"/>
    </source>
</evidence>
<accession>A0A1L3GCZ8</accession>
<feature type="domain" description="Flagellar hook protein FlgE D2" evidence="8">
    <location>
        <begin position="168"/>
        <end position="294"/>
    </location>
</feature>
<comment type="similarity">
    <text evidence="2 5">Belongs to the flagella basal body rod proteins family.</text>
</comment>
<dbReference type="Pfam" id="PF07559">
    <property type="entry name" value="FlgE_D2"/>
    <property type="match status" value="1"/>
</dbReference>
<feature type="domain" description="Flagellar basal body rod protein N-terminal" evidence="6">
    <location>
        <begin position="7"/>
        <end position="37"/>
    </location>
</feature>
<feature type="domain" description="Flagellar basal-body/hook protein C-terminal" evidence="7">
    <location>
        <begin position="368"/>
        <end position="411"/>
    </location>
</feature>
<dbReference type="KEGG" id="pace:A6070_09360"/>
<dbReference type="Pfam" id="PF06429">
    <property type="entry name" value="Flg_bbr_C"/>
    <property type="match status" value="1"/>
</dbReference>
<evidence type="ECO:0000259" key="7">
    <source>
        <dbReference type="Pfam" id="PF06429"/>
    </source>
</evidence>
<evidence type="ECO:0000256" key="4">
    <source>
        <dbReference type="ARBA" id="ARBA00023143"/>
    </source>
</evidence>
<dbReference type="Gene3D" id="2.60.98.20">
    <property type="entry name" value="Flagellar hook protein FlgE"/>
    <property type="match status" value="1"/>
</dbReference>
<dbReference type="PANTHER" id="PTHR30435">
    <property type="entry name" value="FLAGELLAR PROTEIN"/>
    <property type="match status" value="1"/>
</dbReference>
<dbReference type="GO" id="GO:0009425">
    <property type="term" value="C:bacterial-type flagellum basal body"/>
    <property type="evidence" value="ECO:0007669"/>
    <property type="project" value="UniProtKB-SubCell"/>
</dbReference>
<keyword evidence="11" id="KW-1185">Reference proteome</keyword>
<dbReference type="PANTHER" id="PTHR30435:SF1">
    <property type="entry name" value="FLAGELLAR HOOK PROTEIN FLGE"/>
    <property type="match status" value="1"/>
</dbReference>
<dbReference type="PROSITE" id="PS00588">
    <property type="entry name" value="FLAGELLA_BB_ROD"/>
    <property type="match status" value="1"/>
</dbReference>
<dbReference type="InterPro" id="IPR010930">
    <property type="entry name" value="Flg_bb/hook_C_dom"/>
</dbReference>
<keyword evidence="10" id="KW-0282">Flagellum</keyword>
<dbReference type="GO" id="GO:0009424">
    <property type="term" value="C:bacterial-type flagellum hook"/>
    <property type="evidence" value="ECO:0007669"/>
    <property type="project" value="TreeGrafter"/>
</dbReference>
<reference evidence="10 11" key="1">
    <citation type="journal article" date="2017" name="Genome Announc.">
        <title>Complete Genome Sequences of Two Acetylene-Fermenting Pelobacter acetylenicus Strains.</title>
        <authorList>
            <person name="Sutton J.M."/>
            <person name="Baesman S.M."/>
            <person name="Fierst J.L."/>
            <person name="Poret-Peterson A.T."/>
            <person name="Oremland R.S."/>
            <person name="Dunlap D.S."/>
            <person name="Akob D.M."/>
        </authorList>
    </citation>
    <scope>NUCLEOTIDE SEQUENCE [LARGE SCALE GENOMIC DNA]</scope>
    <source>
        <strain evidence="10 11">DSM 3247</strain>
    </source>
</reference>
<comment type="subcellular location">
    <subcellularLocation>
        <location evidence="1 5">Bacterial flagellum basal body</location>
    </subcellularLocation>
</comment>
<dbReference type="Pfam" id="PF22692">
    <property type="entry name" value="LlgE_F_G_D1"/>
    <property type="match status" value="1"/>
</dbReference>
<dbReference type="InterPro" id="IPR037058">
    <property type="entry name" value="Falgellar_hook_FlgE_sf"/>
</dbReference>
<dbReference type="GO" id="GO:0071978">
    <property type="term" value="P:bacterial-type flagellum-dependent swarming motility"/>
    <property type="evidence" value="ECO:0007669"/>
    <property type="project" value="TreeGrafter"/>
</dbReference>
<dbReference type="InterPro" id="IPR019776">
    <property type="entry name" value="Flagellar_basal_body_rod_CS"/>
</dbReference>
<evidence type="ECO:0000259" key="6">
    <source>
        <dbReference type="Pfam" id="PF00460"/>
    </source>
</evidence>
<dbReference type="EMBL" id="CP015518">
    <property type="protein sequence ID" value="APG23715.1"/>
    <property type="molecule type" value="Genomic_DNA"/>
</dbReference>
<dbReference type="OrthoDB" id="9804559at2"/>
<evidence type="ECO:0000259" key="9">
    <source>
        <dbReference type="Pfam" id="PF22692"/>
    </source>
</evidence>
<gene>
    <name evidence="10" type="ORF">A7E75_00750</name>
</gene>
<dbReference type="InterPro" id="IPR020013">
    <property type="entry name" value="Flagellar_FlgE/F/G"/>
</dbReference>
<name>A0A1L3GCZ8_SYNAC</name>
<dbReference type="NCBIfam" id="TIGR03506">
    <property type="entry name" value="FlgEFG_subfam"/>
    <property type="match status" value="1"/>
</dbReference>
<dbReference type="InterPro" id="IPR037925">
    <property type="entry name" value="FlgE/F/G-like"/>
</dbReference>
<feature type="domain" description="Flagellar hook protein FlgE/F/G-like D1" evidence="9">
    <location>
        <begin position="88"/>
        <end position="153"/>
    </location>
</feature>
<dbReference type="InterPro" id="IPR053967">
    <property type="entry name" value="LlgE_F_G-like_D1"/>
</dbReference>
<dbReference type="Pfam" id="PF00460">
    <property type="entry name" value="Flg_bb_rod"/>
    <property type="match status" value="1"/>
</dbReference>
<dbReference type="InterPro" id="IPR011491">
    <property type="entry name" value="FlgE_D2"/>
</dbReference>
<evidence type="ECO:0000259" key="8">
    <source>
        <dbReference type="Pfam" id="PF07559"/>
    </source>
</evidence>
<dbReference type="AlphaFoldDB" id="A0A1L3GCZ8"/>
<dbReference type="InterPro" id="IPR001444">
    <property type="entry name" value="Flag_bb_rod_N"/>
</dbReference>
<evidence type="ECO:0000313" key="11">
    <source>
        <dbReference type="Proteomes" id="UP000182264"/>
    </source>
</evidence>
<evidence type="ECO:0000256" key="3">
    <source>
        <dbReference type="ARBA" id="ARBA00019015"/>
    </source>
</evidence>
<evidence type="ECO:0000256" key="1">
    <source>
        <dbReference type="ARBA" id="ARBA00004117"/>
    </source>
</evidence>
<keyword evidence="4 5" id="KW-0975">Bacterial flagellum</keyword>
<dbReference type="Proteomes" id="UP000182264">
    <property type="component" value="Chromosome"/>
</dbReference>
<comment type="function">
    <text evidence="5">A flexible structure which links the flagellar filament to the drive apparatus in the basal body.</text>
</comment>
<dbReference type="SUPFAM" id="SSF117143">
    <property type="entry name" value="Flagellar hook protein flgE"/>
    <property type="match status" value="1"/>
</dbReference>
<keyword evidence="10" id="KW-0966">Cell projection</keyword>
<keyword evidence="10" id="KW-0969">Cilium</keyword>
<sequence>MALSSALYSGISGMNTNGTAMSVIGNNIANTNTVGFKSSRTVFSDLLASSVNGSGGASQVGRGTGLSTVDNLFSQGTFETTESQTDLAIEGEGLFVVREDGSQSLYYTRAGSFSFDGDGYLTNAEGYRVQGKPYVNGLLSSAGASDIRVDINAGIPAKMTDEITLATNLDANSTIITAPFDPTDTATYNYSNSATIYDSLGNTHLLTTYFTKSADNTWDWNVVDEGNSLVYSSASAGNTLIFDTSGAQISGGTATLGPLTLGAGTAPQTINFALENTTQFANDSQVISQTQNGYGAGNLTNISIDNEGNVLAKYSNGEEMAVSRIVLAKFSNFSGLRKEGASLFSTTGESGPPRIGVPGSELGNIFTNALEQSTVDLAAEFVKMITTQRGFQANSKVITTTDEMLSELINLKR</sequence>
<dbReference type="STRING" id="29542.A6070_09360"/>
<evidence type="ECO:0000256" key="5">
    <source>
        <dbReference type="RuleBase" id="RU362116"/>
    </source>
</evidence>